<feature type="domain" description="PseI/NeuA/B-like" evidence="1">
    <location>
        <begin position="42"/>
        <end position="281"/>
    </location>
</feature>
<reference evidence="2 3" key="1">
    <citation type="submission" date="2014-06" db="EMBL/GenBank/DDBJ databases">
        <authorList>
            <person name="Ngugi D.K."/>
            <person name="Blom J."/>
            <person name="Alam I."/>
            <person name="Rashid M."/>
            <person name="Baalawi W."/>
            <person name="Zhang G."/>
            <person name="Hikmawan T."/>
            <person name="Guan Y."/>
            <person name="Antunes A."/>
            <person name="Siam R."/>
            <person name="El-Dorry H."/>
            <person name="Bajic V."/>
            <person name="Stingl U."/>
        </authorList>
    </citation>
    <scope>NUCLEOTIDE SEQUENCE [LARGE SCALE GENOMIC DNA]</scope>
    <source>
        <strain evidence="2">SCGC AAA799-P11</strain>
    </source>
</reference>
<proteinExistence type="predicted"/>
<dbReference type="AlphaFoldDB" id="A0A087S309"/>
<dbReference type="PATRIC" id="fig|1502295.3.peg.183"/>
<dbReference type="Gene3D" id="3.20.20.70">
    <property type="entry name" value="Aldolase class I"/>
    <property type="match status" value="1"/>
</dbReference>
<gene>
    <name evidence="2" type="ORF">AAA799P11_00184</name>
</gene>
<dbReference type="GO" id="GO:0016051">
    <property type="term" value="P:carbohydrate biosynthetic process"/>
    <property type="evidence" value="ECO:0007669"/>
    <property type="project" value="InterPro"/>
</dbReference>
<sequence length="353" mass="40305">MIGHITHYVIIGNKQIGTNKPVFIIAEAGVNYNNKLPLAYKMIDIAAKAGADAIKFQTFKADNIQLKNSIKPHYQKLIKNTNYYNLIKKLETSFEDQIKLFNYCKKKKIIFLSTPYDKQSLDFLTQINVPAFKISSSDATNHLFLELVLKKRKPILLSTGLTTRKDVESTIKLVEKFKMKKKLVLFQTNSDYPTKNEDVNLKVIPDYMKRYKCLVGFSDHTQDIIASLGAVAMGACIIEKHFTISKNLSGPDQKSSLEPLELKEWIKKIRVLEKSLGNKNKTITNSEKKNLTMRKILVINPAKKDTIISRKLLSAKRGDGKGILPLQKNVNKILGKKLVKNVYQERKFTWDLI</sequence>
<dbReference type="EC" id="2.5.1.56" evidence="2"/>
<organism evidence="2 3">
    <name type="scientific">Marine Group I thaumarchaeote SCGC AAA799-P11</name>
    <dbReference type="NCBI Taxonomy" id="1502295"/>
    <lineage>
        <taxon>Archaea</taxon>
        <taxon>Nitrososphaerota</taxon>
        <taxon>Marine Group I</taxon>
    </lineage>
</organism>
<dbReference type="InterPro" id="IPR051690">
    <property type="entry name" value="PseI-like"/>
</dbReference>
<dbReference type="Proteomes" id="UP000029387">
    <property type="component" value="Unassembled WGS sequence"/>
</dbReference>
<name>A0A087S309_9ARCH</name>
<dbReference type="PANTHER" id="PTHR42966">
    <property type="entry name" value="N-ACETYLNEURAMINATE SYNTHASE"/>
    <property type="match status" value="1"/>
</dbReference>
<dbReference type="GO" id="GO:0047444">
    <property type="term" value="F:N-acylneuraminate-9-phosphate synthase activity"/>
    <property type="evidence" value="ECO:0007669"/>
    <property type="project" value="TreeGrafter"/>
</dbReference>
<dbReference type="GO" id="GO:0050462">
    <property type="term" value="F:N-acetylneuraminate synthase activity"/>
    <property type="evidence" value="ECO:0007669"/>
    <property type="project" value="UniProtKB-EC"/>
</dbReference>
<keyword evidence="3" id="KW-1185">Reference proteome</keyword>
<dbReference type="SUPFAM" id="SSF51569">
    <property type="entry name" value="Aldolase"/>
    <property type="match status" value="1"/>
</dbReference>
<comment type="caution">
    <text evidence="2">The sequence shown here is derived from an EMBL/GenBank/DDBJ whole genome shotgun (WGS) entry which is preliminary data.</text>
</comment>
<evidence type="ECO:0000313" key="2">
    <source>
        <dbReference type="EMBL" id="KFM20113.1"/>
    </source>
</evidence>
<dbReference type="EMBL" id="JOSZ01000002">
    <property type="protein sequence ID" value="KFM20113.1"/>
    <property type="molecule type" value="Genomic_DNA"/>
</dbReference>
<protein>
    <submittedName>
        <fullName evidence="2">Pseudaminic acid synthase protein</fullName>
        <ecNumber evidence="2">2.5.1.56</ecNumber>
    </submittedName>
</protein>
<dbReference type="PANTHER" id="PTHR42966:SF1">
    <property type="entry name" value="SIALIC ACID SYNTHASE"/>
    <property type="match status" value="1"/>
</dbReference>
<accession>A0A087S309</accession>
<dbReference type="Pfam" id="PF03102">
    <property type="entry name" value="NeuB"/>
    <property type="match status" value="1"/>
</dbReference>
<evidence type="ECO:0000259" key="1">
    <source>
        <dbReference type="Pfam" id="PF03102"/>
    </source>
</evidence>
<evidence type="ECO:0000313" key="3">
    <source>
        <dbReference type="Proteomes" id="UP000029387"/>
    </source>
</evidence>
<dbReference type="InterPro" id="IPR013785">
    <property type="entry name" value="Aldolase_TIM"/>
</dbReference>
<keyword evidence="2" id="KW-0808">Transferase</keyword>
<dbReference type="InterPro" id="IPR013132">
    <property type="entry name" value="PseI/NeuA/B-like_N"/>
</dbReference>